<gene>
    <name evidence="2" type="ORF">CCMP2556_LOCUS40565</name>
</gene>
<proteinExistence type="predicted"/>
<protein>
    <recommendedName>
        <fullName evidence="4">Protein kinase domain-containing protein</fullName>
    </recommendedName>
</protein>
<keyword evidence="3" id="KW-1185">Reference proteome</keyword>
<sequence>MLWTFEPEKMTHDPFCSMSRTRQALPRPTRTGHRHSVPSSNPFWLCCSHSSPRRDPEACQSPRPYQSSRPTAQSFDLRPPGTAANHHVWSPEPWAREASVSLTNPSLAAGAEQLEDCKCCTAQEVSRREALPTLDAVRTLTLKGDLEEVIRADDRSLEGALAKVFGLDGVSAIFGSTSADGAKKLHCSGFNHVFMIQLGGKLAKCIRPHGGAGGDFSEVLEAERLRCQCPSLLQDPQVLFPEKSFLCKDQTRYVCEVLVFEFIPKCQSIADLCRDFERTHPCGVRRQMSSCGQHRGSEVGCDHAQALRDLTRQAAHLGRHFQAAHGRRHGDFKANNVLVDEHGRMKLADFLSPFCTACDRQEFQTSIQSSHPIAKDLQQVFEAEWQGGGEAASEASLRKIAWLVAEIQSLTEASNRQSLFGPLPDLLQSISSWTHSKAQSGTSDSLDENNPIWSPAATKNPSDPSPRIRFERSPAKTQVHMATVVAGVPPLPLGHESSIFAEPNLLDHAKSMIAASQESAATTAWETPSWAGCQLLACGCSTDDSHSGLTFPKMLTVARSSPAKWPSPGFGDSGSYKHSWQANRSPQRVRRTSALGAASPFFPFREIAMHKASLRVGDLPQ</sequence>
<evidence type="ECO:0000313" key="3">
    <source>
        <dbReference type="Proteomes" id="UP001642484"/>
    </source>
</evidence>
<reference evidence="2 3" key="1">
    <citation type="submission" date="2024-02" db="EMBL/GenBank/DDBJ databases">
        <authorList>
            <person name="Chen Y."/>
            <person name="Shah S."/>
            <person name="Dougan E. K."/>
            <person name="Thang M."/>
            <person name="Chan C."/>
        </authorList>
    </citation>
    <scope>NUCLEOTIDE SEQUENCE [LARGE SCALE GENOMIC DNA]</scope>
</reference>
<evidence type="ECO:0000256" key="1">
    <source>
        <dbReference type="SAM" id="MobiDB-lite"/>
    </source>
</evidence>
<dbReference type="Gene3D" id="1.10.510.10">
    <property type="entry name" value="Transferase(Phosphotransferase) domain 1"/>
    <property type="match status" value="1"/>
</dbReference>
<feature type="region of interest" description="Disordered" evidence="1">
    <location>
        <begin position="562"/>
        <end position="589"/>
    </location>
</feature>
<feature type="compositionally biased region" description="Polar residues" evidence="1">
    <location>
        <begin position="576"/>
        <end position="586"/>
    </location>
</feature>
<feature type="region of interest" description="Disordered" evidence="1">
    <location>
        <begin position="437"/>
        <end position="467"/>
    </location>
</feature>
<organism evidence="2 3">
    <name type="scientific">Durusdinium trenchii</name>
    <dbReference type="NCBI Taxonomy" id="1381693"/>
    <lineage>
        <taxon>Eukaryota</taxon>
        <taxon>Sar</taxon>
        <taxon>Alveolata</taxon>
        <taxon>Dinophyceae</taxon>
        <taxon>Suessiales</taxon>
        <taxon>Symbiodiniaceae</taxon>
        <taxon>Durusdinium</taxon>
    </lineage>
</organism>
<comment type="caution">
    <text evidence="2">The sequence shown here is derived from an EMBL/GenBank/DDBJ whole genome shotgun (WGS) entry which is preliminary data.</text>
</comment>
<feature type="region of interest" description="Disordered" evidence="1">
    <location>
        <begin position="55"/>
        <end position="88"/>
    </location>
</feature>
<feature type="compositionally biased region" description="Polar residues" evidence="1">
    <location>
        <begin position="63"/>
        <end position="74"/>
    </location>
</feature>
<dbReference type="EMBL" id="CAXAMN010024017">
    <property type="protein sequence ID" value="CAK9083147.1"/>
    <property type="molecule type" value="Genomic_DNA"/>
</dbReference>
<dbReference type="InterPro" id="IPR011009">
    <property type="entry name" value="Kinase-like_dom_sf"/>
</dbReference>
<evidence type="ECO:0008006" key="4">
    <source>
        <dbReference type="Google" id="ProtNLM"/>
    </source>
</evidence>
<accession>A0ABP0Q5P9</accession>
<dbReference type="SUPFAM" id="SSF56112">
    <property type="entry name" value="Protein kinase-like (PK-like)"/>
    <property type="match status" value="1"/>
</dbReference>
<dbReference type="Proteomes" id="UP001642484">
    <property type="component" value="Unassembled WGS sequence"/>
</dbReference>
<evidence type="ECO:0000313" key="2">
    <source>
        <dbReference type="EMBL" id="CAK9083147.1"/>
    </source>
</evidence>
<name>A0ABP0Q5P9_9DINO</name>